<dbReference type="PANTHER" id="PTHR42916:SF1">
    <property type="entry name" value="PROTEIN PHYLLO, CHLOROPLASTIC"/>
    <property type="match status" value="1"/>
</dbReference>
<comment type="caution">
    <text evidence="6">The sequence shown here is derived from an EMBL/GenBank/DDBJ whole genome shotgun (WGS) entry which is preliminary data.</text>
</comment>
<evidence type="ECO:0000313" key="7">
    <source>
        <dbReference type="Proteomes" id="UP000242470"/>
    </source>
</evidence>
<evidence type="ECO:0000313" key="5">
    <source>
        <dbReference type="EMBL" id="MDN4533767.1"/>
    </source>
</evidence>
<dbReference type="AlphaFoldDB" id="A0AAP8PQF5"/>
<dbReference type="EMBL" id="PPQW01000011">
    <property type="protein sequence ID" value="PNZ68679.1"/>
    <property type="molecule type" value="Genomic_DNA"/>
</dbReference>
<comment type="pathway">
    <text evidence="3">Quinol/quinone metabolism; menaquinone biosynthesis.</text>
</comment>
<evidence type="ECO:0000259" key="4">
    <source>
        <dbReference type="Pfam" id="PF00561"/>
    </source>
</evidence>
<comment type="pathway">
    <text evidence="3">Quinol/quinone metabolism; 1,4-dihydroxy-2-naphthoate biosynthesis; 1,4-dihydroxy-2-naphthoate from chorismate: step 3/7.</text>
</comment>
<dbReference type="GeneID" id="64982606"/>
<dbReference type="EMBL" id="JAUHQC010000012">
    <property type="protein sequence ID" value="MDN4533767.1"/>
    <property type="molecule type" value="Genomic_DNA"/>
</dbReference>
<dbReference type="Proteomes" id="UP001171687">
    <property type="component" value="Unassembled WGS sequence"/>
</dbReference>
<gene>
    <name evidence="3 6" type="primary">menH</name>
    <name evidence="6" type="ORF">CD158_02975</name>
    <name evidence="5" type="ORF">QYH67_09375</name>
</gene>
<dbReference type="InterPro" id="IPR022485">
    <property type="entry name" value="SHCHC_synthase_MenH"/>
</dbReference>
<accession>A0AAP8PQF5</accession>
<dbReference type="GO" id="GO:0070205">
    <property type="term" value="F:2-succinyl-6-hydroxy-2,4-cyclohexadiene-1-carboxylate synthase activity"/>
    <property type="evidence" value="ECO:0007669"/>
    <property type="project" value="UniProtKB-UniRule"/>
</dbReference>
<dbReference type="PANTHER" id="PTHR42916">
    <property type="entry name" value="2-SUCCINYL-5-ENOLPYRUVYL-6-HYDROXY-3-CYCLOHEXENE-1-CARBOXYLATE SYNTHASE"/>
    <property type="match status" value="1"/>
</dbReference>
<sequence>MLYYNFYEGPESSSQLLVLLHGFISDQTTYEPFIEGFTKHCHVLAVDLPGHGQDESDANETWDFPFIADSLDETLAQFERYDIYLQGYSMGGRIALYYALYGKIALTGLILESTSPGIQSEADREERQKVDLARAKVLEIAGLEVFVNDWEKLPLFYTQKQLPKAQQRAIREQRLSQQPERLAKALKDYGTGFMPDMWPQLPQLKVPTLLMTGALDQKFTRIANQMIKEIPDAQLEQIPDCGHTIHVEDASRFDKMVLSFIN</sequence>
<organism evidence="6 7">
    <name type="scientific">Staphylococcus auricularis</name>
    <dbReference type="NCBI Taxonomy" id="29379"/>
    <lineage>
        <taxon>Bacteria</taxon>
        <taxon>Bacillati</taxon>
        <taxon>Bacillota</taxon>
        <taxon>Bacilli</taxon>
        <taxon>Bacillales</taxon>
        <taxon>Staphylococcaceae</taxon>
        <taxon>Staphylococcus</taxon>
    </lineage>
</organism>
<keyword evidence="2 3" id="KW-0456">Lyase</keyword>
<dbReference type="InterPro" id="IPR000073">
    <property type="entry name" value="AB_hydrolase_1"/>
</dbReference>
<evidence type="ECO:0000256" key="1">
    <source>
        <dbReference type="ARBA" id="ARBA00022428"/>
    </source>
</evidence>
<name>A0AAP8PQF5_9STAP</name>
<dbReference type="HAMAP" id="MF_01660">
    <property type="entry name" value="MenH"/>
    <property type="match status" value="1"/>
</dbReference>
<evidence type="ECO:0000313" key="6">
    <source>
        <dbReference type="EMBL" id="PNZ68679.1"/>
    </source>
</evidence>
<evidence type="ECO:0000256" key="2">
    <source>
        <dbReference type="ARBA" id="ARBA00023239"/>
    </source>
</evidence>
<dbReference type="EC" id="4.2.99.20" evidence="3"/>
<evidence type="ECO:0000256" key="3">
    <source>
        <dbReference type="HAMAP-Rule" id="MF_01660"/>
    </source>
</evidence>
<reference evidence="5" key="2">
    <citation type="submission" date="2023-07" db="EMBL/GenBank/DDBJ databases">
        <title>Evaluation of the beneficial properties of pineapple isolates.</title>
        <authorList>
            <person name="Adefiranye O."/>
        </authorList>
    </citation>
    <scope>NUCLEOTIDE SEQUENCE</scope>
    <source>
        <strain evidence="5">PAPLE_T1</strain>
    </source>
</reference>
<comment type="function">
    <text evidence="3">Catalyzes a proton abstraction reaction that results in 2,5-elimination of pyruvate from 2-succinyl-5-enolpyruvyl-6-hydroxy-3-cyclohexene-1-carboxylate (SEPHCHC) and the formation of 2-succinyl-6-hydroxy-2,4-cyclohexadiene-1-carboxylate (SHCHC).</text>
</comment>
<comment type="similarity">
    <text evidence="3">Belongs to the AB hydrolase superfamily. MenH family.</text>
</comment>
<dbReference type="SUPFAM" id="SSF53474">
    <property type="entry name" value="alpha/beta-Hydrolases"/>
    <property type="match status" value="1"/>
</dbReference>
<protein>
    <recommendedName>
        <fullName evidence="3">Putative 2-succinyl-6-hydroxy-2,4-cyclohexadiene-1-carboxylate synthase</fullName>
        <shortName evidence="3">SHCHC synthase</shortName>
        <ecNumber evidence="3">4.2.99.20</ecNumber>
    </recommendedName>
</protein>
<comment type="subunit">
    <text evidence="3">Monomer.</text>
</comment>
<dbReference type="InterPro" id="IPR029058">
    <property type="entry name" value="AB_hydrolase_fold"/>
</dbReference>
<keyword evidence="1 3" id="KW-0474">Menaquinone biosynthesis</keyword>
<reference evidence="6 7" key="1">
    <citation type="submission" date="2017-08" db="EMBL/GenBank/DDBJ databases">
        <title>Draft genome sequences of 64 type strains of genus Staph aureus.</title>
        <authorList>
            <person name="Cole K."/>
            <person name="Golubchik T."/>
            <person name="Russell J."/>
            <person name="Foster D."/>
            <person name="Llewelyn M."/>
            <person name="Wilson D."/>
            <person name="Crook D."/>
            <person name="Paul J."/>
        </authorList>
    </citation>
    <scope>NUCLEOTIDE SEQUENCE [LARGE SCALE GENOMIC DNA]</scope>
    <source>
        <strain evidence="6 7">NCTC 12101</strain>
    </source>
</reference>
<dbReference type="NCBIfam" id="TIGR03695">
    <property type="entry name" value="menH_SHCHC"/>
    <property type="match status" value="1"/>
</dbReference>
<dbReference type="RefSeq" id="WP_059106508.1">
    <property type="nucleotide sequence ID" value="NZ_AP024589.1"/>
</dbReference>
<dbReference type="Proteomes" id="UP000242470">
    <property type="component" value="Unassembled WGS sequence"/>
</dbReference>
<dbReference type="GO" id="GO:0009234">
    <property type="term" value="P:menaquinone biosynthetic process"/>
    <property type="evidence" value="ECO:0007669"/>
    <property type="project" value="UniProtKB-UniRule"/>
</dbReference>
<dbReference type="Gene3D" id="3.40.50.1820">
    <property type="entry name" value="alpha/beta hydrolase"/>
    <property type="match status" value="1"/>
</dbReference>
<proteinExistence type="inferred from homology"/>
<dbReference type="Pfam" id="PF00561">
    <property type="entry name" value="Abhydrolase_1"/>
    <property type="match status" value="1"/>
</dbReference>
<feature type="domain" description="AB hydrolase-1" evidence="4">
    <location>
        <begin position="16"/>
        <end position="249"/>
    </location>
</feature>
<comment type="catalytic activity">
    <reaction evidence="3">
        <text>5-enolpyruvoyl-6-hydroxy-2-succinyl-cyclohex-3-ene-1-carboxylate = (1R,6R)-6-hydroxy-2-succinyl-cyclohexa-2,4-diene-1-carboxylate + pyruvate</text>
        <dbReference type="Rhea" id="RHEA:25597"/>
        <dbReference type="ChEBI" id="CHEBI:15361"/>
        <dbReference type="ChEBI" id="CHEBI:58689"/>
        <dbReference type="ChEBI" id="CHEBI:58818"/>
        <dbReference type="EC" id="4.2.99.20"/>
    </reaction>
</comment>